<protein>
    <recommendedName>
        <fullName evidence="9">Polysaccharide biosynthesis protein</fullName>
    </recommendedName>
</protein>
<dbReference type="GO" id="GO:0005886">
    <property type="term" value="C:plasma membrane"/>
    <property type="evidence" value="ECO:0007669"/>
    <property type="project" value="UniProtKB-SubCell"/>
</dbReference>
<reference evidence="7 8" key="1">
    <citation type="submission" date="2021-01" db="EMBL/GenBank/DDBJ databases">
        <title>Piscinibacter sp. Jin2 Genome sequencing and assembly.</title>
        <authorList>
            <person name="Kim I."/>
        </authorList>
    </citation>
    <scope>NUCLEOTIDE SEQUENCE [LARGE SCALE GENOMIC DNA]</scope>
    <source>
        <strain evidence="7 8">Jin2</strain>
    </source>
</reference>
<feature type="transmembrane region" description="Helical" evidence="6">
    <location>
        <begin position="155"/>
        <end position="175"/>
    </location>
</feature>
<dbReference type="RefSeq" id="WP_201823483.1">
    <property type="nucleotide sequence ID" value="NZ_JAERRA010000001.1"/>
</dbReference>
<keyword evidence="2" id="KW-1003">Cell membrane</keyword>
<keyword evidence="5 6" id="KW-0472">Membrane</keyword>
<feature type="transmembrane region" description="Helical" evidence="6">
    <location>
        <begin position="121"/>
        <end position="143"/>
    </location>
</feature>
<name>A0A9X0XBZ6_9BURK</name>
<evidence type="ECO:0008006" key="9">
    <source>
        <dbReference type="Google" id="ProtNLM"/>
    </source>
</evidence>
<feature type="transmembrane region" description="Helical" evidence="6">
    <location>
        <begin position="307"/>
        <end position="326"/>
    </location>
</feature>
<organism evidence="7 8">
    <name type="scientific">Aquariibacter lacus</name>
    <dbReference type="NCBI Taxonomy" id="2801332"/>
    <lineage>
        <taxon>Bacteria</taxon>
        <taxon>Pseudomonadati</taxon>
        <taxon>Pseudomonadota</taxon>
        <taxon>Betaproteobacteria</taxon>
        <taxon>Burkholderiales</taxon>
        <taxon>Sphaerotilaceae</taxon>
        <taxon>Aquariibacter</taxon>
    </lineage>
</organism>
<keyword evidence="3 6" id="KW-0812">Transmembrane</keyword>
<dbReference type="InterPro" id="IPR050833">
    <property type="entry name" value="Poly_Biosynth_Transport"/>
</dbReference>
<evidence type="ECO:0000256" key="3">
    <source>
        <dbReference type="ARBA" id="ARBA00022692"/>
    </source>
</evidence>
<feature type="transmembrane region" description="Helical" evidence="6">
    <location>
        <begin position="438"/>
        <end position="456"/>
    </location>
</feature>
<evidence type="ECO:0000256" key="4">
    <source>
        <dbReference type="ARBA" id="ARBA00022989"/>
    </source>
</evidence>
<dbReference type="PANTHER" id="PTHR30250:SF11">
    <property type="entry name" value="O-ANTIGEN TRANSPORTER-RELATED"/>
    <property type="match status" value="1"/>
</dbReference>
<proteinExistence type="predicted"/>
<keyword evidence="4 6" id="KW-1133">Transmembrane helix</keyword>
<feature type="transmembrane region" description="Helical" evidence="6">
    <location>
        <begin position="220"/>
        <end position="237"/>
    </location>
</feature>
<feature type="transmembrane region" description="Helical" evidence="6">
    <location>
        <begin position="468"/>
        <end position="488"/>
    </location>
</feature>
<evidence type="ECO:0000256" key="6">
    <source>
        <dbReference type="SAM" id="Phobius"/>
    </source>
</evidence>
<feature type="transmembrane region" description="Helical" evidence="6">
    <location>
        <begin position="79"/>
        <end position="101"/>
    </location>
</feature>
<gene>
    <name evidence="7" type="ORF">JI742_01870</name>
</gene>
<feature type="transmembrane region" description="Helical" evidence="6">
    <location>
        <begin position="42"/>
        <end position="59"/>
    </location>
</feature>
<feature type="transmembrane region" description="Helical" evidence="6">
    <location>
        <begin position="371"/>
        <end position="394"/>
    </location>
</feature>
<evidence type="ECO:0000256" key="2">
    <source>
        <dbReference type="ARBA" id="ARBA00022475"/>
    </source>
</evidence>
<sequence length="503" mass="52540">MSGSTARNALSAAAQTAVTTAAGLFYFGFLMRSLGPEVLGGWLAWLALGMVACLADLGLRESLVRRAAVARAEGDTPRLIALIDSTVVSVALSMGLALLLLMGLGPRLVHLGAAAEQTPGWIVAGVAVMVWLQRVADVHAAALEGLQRYDRVARNNVVGALAGLATLLLTVPVWGVDVASLGLIVQYLVSGLAHQRTLRELLPERGWLPRHARYALAREGLGYGLSVQTAIGSFLLIESIAKVLLARADALALLSYFDLAFRIGRGLRNLLVAGNRVLVPRLAAAHADAAEGDAQSFDAMYLRSCHLLFLLVLAVFSVALGASSLVALATRGSVEPDFILAFLLTLPVWMIFGAVDPVINASMGSGAMRLVVLAHGAMLGLLLLLVGAGALALSHWPGLAPHAGPATLLAVLVSVSLPCLAMLLAYHRRQRLPLATLSPGRSLAVGLACFAVGAGVNALDASPWVQGPAWIGASLLVLLLLRGLPAWAELSLALRRRLGRPAG</sequence>
<accession>A0A9X0XBZ6</accession>
<feature type="transmembrane region" description="Helical" evidence="6">
    <location>
        <begin position="338"/>
        <end position="359"/>
    </location>
</feature>
<feature type="transmembrane region" description="Helical" evidence="6">
    <location>
        <begin position="406"/>
        <end position="426"/>
    </location>
</feature>
<evidence type="ECO:0000313" key="8">
    <source>
        <dbReference type="Proteomes" id="UP000643207"/>
    </source>
</evidence>
<comment type="caution">
    <text evidence="7">The sequence shown here is derived from an EMBL/GenBank/DDBJ whole genome shotgun (WGS) entry which is preliminary data.</text>
</comment>
<dbReference type="AlphaFoldDB" id="A0A9X0XBZ6"/>
<comment type="subcellular location">
    <subcellularLocation>
        <location evidence="1">Cell membrane</location>
        <topology evidence="1">Multi-pass membrane protein</topology>
    </subcellularLocation>
</comment>
<dbReference type="EMBL" id="JAERRA010000001">
    <property type="protein sequence ID" value="MBL0718626.1"/>
    <property type="molecule type" value="Genomic_DNA"/>
</dbReference>
<keyword evidence="8" id="KW-1185">Reference proteome</keyword>
<evidence type="ECO:0000256" key="5">
    <source>
        <dbReference type="ARBA" id="ARBA00023136"/>
    </source>
</evidence>
<evidence type="ECO:0000256" key="1">
    <source>
        <dbReference type="ARBA" id="ARBA00004651"/>
    </source>
</evidence>
<dbReference type="PANTHER" id="PTHR30250">
    <property type="entry name" value="PST FAMILY PREDICTED COLANIC ACID TRANSPORTER"/>
    <property type="match status" value="1"/>
</dbReference>
<feature type="transmembrane region" description="Helical" evidence="6">
    <location>
        <begin position="12"/>
        <end position="30"/>
    </location>
</feature>
<evidence type="ECO:0000313" key="7">
    <source>
        <dbReference type="EMBL" id="MBL0718626.1"/>
    </source>
</evidence>
<dbReference type="Proteomes" id="UP000643207">
    <property type="component" value="Unassembled WGS sequence"/>
</dbReference>